<dbReference type="SUPFAM" id="SSF55347">
    <property type="entry name" value="Glyceraldehyde-3-phosphate dehydrogenase-like, C-terminal domain"/>
    <property type="match status" value="1"/>
</dbReference>
<keyword evidence="2" id="KW-0963">Cytoplasm</keyword>
<evidence type="ECO:0000259" key="14">
    <source>
        <dbReference type="Pfam" id="PF01113"/>
    </source>
</evidence>
<dbReference type="InterPro" id="IPR022664">
    <property type="entry name" value="DapB_N_CS"/>
</dbReference>
<evidence type="ECO:0000256" key="2">
    <source>
        <dbReference type="ARBA" id="ARBA00022490"/>
    </source>
</evidence>
<reference evidence="16" key="1">
    <citation type="submission" date="2022-07" db="EMBL/GenBank/DDBJ databases">
        <title>Taxonomic analysis of Microcella humidisoli nov. sp., isolated from riverside soil.</title>
        <authorList>
            <person name="Molina K.M."/>
            <person name="Kim S.B."/>
        </authorList>
    </citation>
    <scope>NUCLEOTIDE SEQUENCE</scope>
    <source>
        <strain evidence="16">MMS21-STM10</strain>
    </source>
</reference>
<dbReference type="PANTHER" id="PTHR20836">
    <property type="entry name" value="DIHYDRODIPICOLINATE REDUCTASE"/>
    <property type="match status" value="1"/>
</dbReference>
<feature type="domain" description="Dihydrodipicolinate reductase N-terminal" evidence="14">
    <location>
        <begin position="4"/>
        <end position="105"/>
    </location>
</feature>
<dbReference type="EC" id="1.17.1.8" evidence="10 13"/>
<evidence type="ECO:0000256" key="11">
    <source>
        <dbReference type="ARBA" id="ARBA00049080"/>
    </source>
</evidence>
<evidence type="ECO:0000313" key="17">
    <source>
        <dbReference type="Proteomes" id="UP001060039"/>
    </source>
</evidence>
<protein>
    <recommendedName>
        <fullName evidence="10 13">4-hydroxy-tetrahydrodipicolinate reductase</fullName>
        <ecNumber evidence="10 13">1.17.1.8</ecNumber>
    </recommendedName>
</protein>
<keyword evidence="3" id="KW-0028">Amino-acid biosynthesis</keyword>
<dbReference type="GO" id="GO:0008839">
    <property type="term" value="F:4-hydroxy-tetrahydrodipicolinate reductase"/>
    <property type="evidence" value="ECO:0007669"/>
    <property type="project" value="UniProtKB-EC"/>
</dbReference>
<dbReference type="Gene3D" id="3.40.50.720">
    <property type="entry name" value="NAD(P)-binding Rossmann-like Domain"/>
    <property type="match status" value="1"/>
</dbReference>
<dbReference type="InterPro" id="IPR036291">
    <property type="entry name" value="NAD(P)-bd_dom_sf"/>
</dbReference>
<evidence type="ECO:0000259" key="15">
    <source>
        <dbReference type="Pfam" id="PF05173"/>
    </source>
</evidence>
<dbReference type="Pfam" id="PF01113">
    <property type="entry name" value="DapB_N"/>
    <property type="match status" value="1"/>
</dbReference>
<feature type="domain" description="Dihydrodipicolinate reductase C-terminal" evidence="15">
    <location>
        <begin position="109"/>
        <end position="226"/>
    </location>
</feature>
<evidence type="ECO:0000256" key="7">
    <source>
        <dbReference type="ARBA" id="ARBA00023027"/>
    </source>
</evidence>
<proteinExistence type="inferred from homology"/>
<dbReference type="EMBL" id="CP101497">
    <property type="protein sequence ID" value="UTT62051.1"/>
    <property type="molecule type" value="Genomic_DNA"/>
</dbReference>
<comment type="catalytic activity">
    <reaction evidence="12">
        <text>(S)-2,3,4,5-tetrahydrodipicolinate + NAD(+) + H2O = (2S,4S)-4-hydroxy-2,3,4,5-tetrahydrodipicolinate + NADH + H(+)</text>
        <dbReference type="Rhea" id="RHEA:35323"/>
        <dbReference type="ChEBI" id="CHEBI:15377"/>
        <dbReference type="ChEBI" id="CHEBI:15378"/>
        <dbReference type="ChEBI" id="CHEBI:16845"/>
        <dbReference type="ChEBI" id="CHEBI:57540"/>
        <dbReference type="ChEBI" id="CHEBI:57945"/>
        <dbReference type="ChEBI" id="CHEBI:67139"/>
        <dbReference type="EC" id="1.17.1.8"/>
    </reaction>
</comment>
<evidence type="ECO:0000256" key="9">
    <source>
        <dbReference type="ARBA" id="ARBA00037922"/>
    </source>
</evidence>
<accession>A0ABY5FV54</accession>
<evidence type="ECO:0000256" key="3">
    <source>
        <dbReference type="ARBA" id="ARBA00022605"/>
    </source>
</evidence>
<dbReference type="Proteomes" id="UP001060039">
    <property type="component" value="Chromosome"/>
</dbReference>
<name>A0ABY5FV54_9MICO</name>
<evidence type="ECO:0000256" key="6">
    <source>
        <dbReference type="ARBA" id="ARBA00023002"/>
    </source>
</evidence>
<dbReference type="Gene3D" id="3.30.360.10">
    <property type="entry name" value="Dihydrodipicolinate Reductase, domain 2"/>
    <property type="match status" value="1"/>
</dbReference>
<gene>
    <name evidence="16" type="primary">dapB</name>
    <name evidence="16" type="ORF">NNL39_10280</name>
</gene>
<sequence>MVTRVAVVGASGRLGSLACTLIEQQSDLALVARLDSRSDLGEMLGADVVLDVTAPGVSPTVVDHAVRAGLKVLVGTSGWSEDRLRTLRTLLQSHPDAGVIVIPNFSVGSVLATHLSTIAARYFESIEIVETHHAAKVDSPSGTAVRTAELIGHARAELGPVVAPHTDQRARGQQVASVPIHSLRLQGAVARQDVHFGGTGEVLTITHETLSPSSYEAGILLGLRAALEITGLVVGLDALIGLSGSGASPAAAAAAADAAAADPAGADAE</sequence>
<dbReference type="InterPro" id="IPR000846">
    <property type="entry name" value="DapB_N"/>
</dbReference>
<keyword evidence="7" id="KW-0520">NAD</keyword>
<keyword evidence="4" id="KW-0521">NADP</keyword>
<dbReference type="PIRSF" id="PIRSF000161">
    <property type="entry name" value="DHPR"/>
    <property type="match status" value="1"/>
</dbReference>
<dbReference type="PROSITE" id="PS01298">
    <property type="entry name" value="DAPB"/>
    <property type="match status" value="1"/>
</dbReference>
<evidence type="ECO:0000256" key="8">
    <source>
        <dbReference type="ARBA" id="ARBA00023154"/>
    </source>
</evidence>
<comment type="similarity">
    <text evidence="1">Belongs to the DapB family.</text>
</comment>
<dbReference type="RefSeq" id="WP_255159192.1">
    <property type="nucleotide sequence ID" value="NZ_CP101497.1"/>
</dbReference>
<keyword evidence="5" id="KW-0220">Diaminopimelate biosynthesis</keyword>
<keyword evidence="17" id="KW-1185">Reference proteome</keyword>
<dbReference type="InterPro" id="IPR022663">
    <property type="entry name" value="DapB_C"/>
</dbReference>
<evidence type="ECO:0000256" key="10">
    <source>
        <dbReference type="ARBA" id="ARBA00038983"/>
    </source>
</evidence>
<dbReference type="Pfam" id="PF05173">
    <property type="entry name" value="DapB_C"/>
    <property type="match status" value="1"/>
</dbReference>
<comment type="pathway">
    <text evidence="9">Amino-acid biosynthesis; L-lysine biosynthesis via DAP pathway; (S)-tetrahydrodipicolinate from L-aspartate: step 4/4.</text>
</comment>
<keyword evidence="8" id="KW-0457">Lysine biosynthesis</keyword>
<evidence type="ECO:0000256" key="12">
    <source>
        <dbReference type="ARBA" id="ARBA00049396"/>
    </source>
</evidence>
<organism evidence="16 17">
    <name type="scientific">Microcella humidisoli</name>
    <dbReference type="NCBI Taxonomy" id="2963406"/>
    <lineage>
        <taxon>Bacteria</taxon>
        <taxon>Bacillati</taxon>
        <taxon>Actinomycetota</taxon>
        <taxon>Actinomycetes</taxon>
        <taxon>Micrococcales</taxon>
        <taxon>Microbacteriaceae</taxon>
        <taxon>Microcella</taxon>
    </lineage>
</organism>
<dbReference type="InterPro" id="IPR023940">
    <property type="entry name" value="DHDPR_bac"/>
</dbReference>
<dbReference type="SUPFAM" id="SSF51735">
    <property type="entry name" value="NAD(P)-binding Rossmann-fold domains"/>
    <property type="match status" value="1"/>
</dbReference>
<dbReference type="NCBIfam" id="TIGR00036">
    <property type="entry name" value="dapB"/>
    <property type="match status" value="1"/>
</dbReference>
<evidence type="ECO:0000256" key="13">
    <source>
        <dbReference type="NCBIfam" id="TIGR00036"/>
    </source>
</evidence>
<evidence type="ECO:0000256" key="4">
    <source>
        <dbReference type="ARBA" id="ARBA00022857"/>
    </source>
</evidence>
<comment type="catalytic activity">
    <reaction evidence="11">
        <text>(S)-2,3,4,5-tetrahydrodipicolinate + NADP(+) + H2O = (2S,4S)-4-hydroxy-2,3,4,5-tetrahydrodipicolinate + NADPH + H(+)</text>
        <dbReference type="Rhea" id="RHEA:35331"/>
        <dbReference type="ChEBI" id="CHEBI:15377"/>
        <dbReference type="ChEBI" id="CHEBI:15378"/>
        <dbReference type="ChEBI" id="CHEBI:16845"/>
        <dbReference type="ChEBI" id="CHEBI:57783"/>
        <dbReference type="ChEBI" id="CHEBI:58349"/>
        <dbReference type="ChEBI" id="CHEBI:67139"/>
        <dbReference type="EC" id="1.17.1.8"/>
    </reaction>
</comment>
<evidence type="ECO:0000256" key="5">
    <source>
        <dbReference type="ARBA" id="ARBA00022915"/>
    </source>
</evidence>
<dbReference type="CDD" id="cd02274">
    <property type="entry name" value="DHDPR_N"/>
    <property type="match status" value="1"/>
</dbReference>
<keyword evidence="6 16" id="KW-0560">Oxidoreductase</keyword>
<evidence type="ECO:0000313" key="16">
    <source>
        <dbReference type="EMBL" id="UTT62051.1"/>
    </source>
</evidence>
<dbReference type="PANTHER" id="PTHR20836:SF0">
    <property type="entry name" value="4-HYDROXY-TETRAHYDRODIPICOLINATE REDUCTASE 1, CHLOROPLASTIC-RELATED"/>
    <property type="match status" value="1"/>
</dbReference>
<evidence type="ECO:0000256" key="1">
    <source>
        <dbReference type="ARBA" id="ARBA00006642"/>
    </source>
</evidence>